<evidence type="ECO:0000313" key="1">
    <source>
        <dbReference type="EMBL" id="PYB73198.1"/>
    </source>
</evidence>
<dbReference type="Proteomes" id="UP000247536">
    <property type="component" value="Unassembled WGS sequence"/>
</dbReference>
<accession>A0ABX5NVW4</accession>
<dbReference type="RefSeq" id="WP_110791836.1">
    <property type="nucleotide sequence ID" value="NZ_QJRY01000004.1"/>
</dbReference>
<evidence type="ECO:0008006" key="3">
    <source>
        <dbReference type="Google" id="ProtNLM"/>
    </source>
</evidence>
<organism evidence="1 2">
    <name type="scientific">Rhizobium wuzhouense</name>
    <dbReference type="NCBI Taxonomy" id="1986026"/>
    <lineage>
        <taxon>Bacteria</taxon>
        <taxon>Pseudomonadati</taxon>
        <taxon>Pseudomonadota</taxon>
        <taxon>Alphaproteobacteria</taxon>
        <taxon>Hyphomicrobiales</taxon>
        <taxon>Rhizobiaceae</taxon>
        <taxon>Rhizobium/Agrobacterium group</taxon>
        <taxon>Rhizobium</taxon>
    </lineage>
</organism>
<sequence length="71" mass="7961">MDEPAKSKFASEDRASKEWRRAQMIENNAIEGVTRDPSLSAMVTEMREAGTSTEAQIARLLQRHSRPDAAE</sequence>
<proteinExistence type="predicted"/>
<keyword evidence="2" id="KW-1185">Reference proteome</keyword>
<name>A0ABX5NVW4_9HYPH</name>
<gene>
    <name evidence="1" type="ORF">DMY87_12840</name>
</gene>
<evidence type="ECO:0000313" key="2">
    <source>
        <dbReference type="Proteomes" id="UP000247536"/>
    </source>
</evidence>
<protein>
    <recommendedName>
        <fullName evidence="3">Antitoxin VbhA domain-containing protein</fullName>
    </recommendedName>
</protein>
<comment type="caution">
    <text evidence="1">The sequence shown here is derived from an EMBL/GenBank/DDBJ whole genome shotgun (WGS) entry which is preliminary data.</text>
</comment>
<dbReference type="EMBL" id="QJRY01000004">
    <property type="protein sequence ID" value="PYB73198.1"/>
    <property type="molecule type" value="Genomic_DNA"/>
</dbReference>
<reference evidence="1 2" key="1">
    <citation type="submission" date="2018-06" db="EMBL/GenBank/DDBJ databases">
        <title>Rhizobium wuzhouense sp. nov., isolated from roots of Oryza officinalis.</title>
        <authorList>
            <person name="Yuan T."/>
        </authorList>
    </citation>
    <scope>NUCLEOTIDE SEQUENCE [LARGE SCALE GENOMIC DNA]</scope>
    <source>
        <strain evidence="1 2">W44</strain>
    </source>
</reference>